<sequence>MSWLSQVKFWLLLTLSIPSTICSILVFIYFFRRWNTLTLDHHLTLILVTVSFIQLTTNFPFIIIYNHFNWVLPTTDSFCLWWNWWEYGWNGVLLFAMAWGSIERHLLVFRRGMMITRKQRILFHLLPMSLASLYPLLLYFIVIILNPCENYWYYNEVFCGIPCYLIDYPILATYDFIADIVFPVLMIASANVSLIIRVVSQKRQHNVAWRRQRKLTRQLVGIAIIYILFWFPLTFGGLVLTFTSSSDLLSIQVNYFFFFVHFIPSLLPFTSITSLSDFKKTIFGKQDATVTPFTR</sequence>
<dbReference type="PROSITE" id="PS50262">
    <property type="entry name" value="G_PROTEIN_RECEP_F1_2"/>
    <property type="match status" value="1"/>
</dbReference>
<evidence type="ECO:0000313" key="7">
    <source>
        <dbReference type="EMBL" id="CAF1142473.1"/>
    </source>
</evidence>
<accession>A0A814SAG7</accession>
<dbReference type="GO" id="GO:0016020">
    <property type="term" value="C:membrane"/>
    <property type="evidence" value="ECO:0007669"/>
    <property type="project" value="UniProtKB-SubCell"/>
</dbReference>
<feature type="transmembrane region" description="Helical" evidence="5">
    <location>
        <begin position="88"/>
        <end position="109"/>
    </location>
</feature>
<dbReference type="AlphaFoldDB" id="A0A814SAG7"/>
<evidence type="ECO:0000256" key="3">
    <source>
        <dbReference type="ARBA" id="ARBA00022989"/>
    </source>
</evidence>
<dbReference type="Gene3D" id="1.20.1070.10">
    <property type="entry name" value="Rhodopsin 7-helix transmembrane proteins"/>
    <property type="match status" value="1"/>
</dbReference>
<dbReference type="Proteomes" id="UP000663828">
    <property type="component" value="Unassembled WGS sequence"/>
</dbReference>
<evidence type="ECO:0000256" key="4">
    <source>
        <dbReference type="ARBA" id="ARBA00023136"/>
    </source>
</evidence>
<dbReference type="SUPFAM" id="SSF81321">
    <property type="entry name" value="Family A G protein-coupled receptor-like"/>
    <property type="match status" value="1"/>
</dbReference>
<evidence type="ECO:0000256" key="5">
    <source>
        <dbReference type="SAM" id="Phobius"/>
    </source>
</evidence>
<evidence type="ECO:0000256" key="2">
    <source>
        <dbReference type="ARBA" id="ARBA00022692"/>
    </source>
</evidence>
<dbReference type="Proteomes" id="UP000663852">
    <property type="component" value="Unassembled WGS sequence"/>
</dbReference>
<keyword evidence="2 5" id="KW-0812">Transmembrane</keyword>
<dbReference type="CDD" id="cd00637">
    <property type="entry name" value="7tm_classA_rhodopsin-like"/>
    <property type="match status" value="1"/>
</dbReference>
<dbReference type="EMBL" id="CAJNOJ010000115">
    <property type="protein sequence ID" value="CAF1142473.1"/>
    <property type="molecule type" value="Genomic_DNA"/>
</dbReference>
<gene>
    <name evidence="7" type="ORF">EDS130_LOCUS22166</name>
    <name evidence="8" type="ORF">XAT740_LOCUS31967</name>
</gene>
<feature type="transmembrane region" description="Helical" evidence="5">
    <location>
        <begin position="121"/>
        <end position="145"/>
    </location>
</feature>
<feature type="transmembrane region" description="Helical" evidence="5">
    <location>
        <begin position="12"/>
        <end position="31"/>
    </location>
</feature>
<feature type="transmembrane region" description="Helical" evidence="5">
    <location>
        <begin position="255"/>
        <end position="275"/>
    </location>
</feature>
<feature type="transmembrane region" description="Helical" evidence="5">
    <location>
        <begin position="180"/>
        <end position="199"/>
    </location>
</feature>
<comment type="subcellular location">
    <subcellularLocation>
        <location evidence="1">Membrane</location>
    </subcellularLocation>
</comment>
<dbReference type="EMBL" id="CAJNOR010002948">
    <property type="protein sequence ID" value="CAF1360132.1"/>
    <property type="molecule type" value="Genomic_DNA"/>
</dbReference>
<evidence type="ECO:0000259" key="6">
    <source>
        <dbReference type="PROSITE" id="PS50262"/>
    </source>
</evidence>
<feature type="transmembrane region" description="Helical" evidence="5">
    <location>
        <begin position="43"/>
        <end position="68"/>
    </location>
</feature>
<dbReference type="InterPro" id="IPR017452">
    <property type="entry name" value="GPCR_Rhodpsn_7TM"/>
</dbReference>
<evidence type="ECO:0000313" key="9">
    <source>
        <dbReference type="Proteomes" id="UP000663828"/>
    </source>
</evidence>
<comment type="caution">
    <text evidence="7">The sequence shown here is derived from an EMBL/GenBank/DDBJ whole genome shotgun (WGS) entry which is preliminary data.</text>
</comment>
<keyword evidence="9" id="KW-1185">Reference proteome</keyword>
<evidence type="ECO:0000313" key="8">
    <source>
        <dbReference type="EMBL" id="CAF1360132.1"/>
    </source>
</evidence>
<evidence type="ECO:0000313" key="10">
    <source>
        <dbReference type="Proteomes" id="UP000663852"/>
    </source>
</evidence>
<name>A0A814SAG7_ADIRI</name>
<feature type="domain" description="G-protein coupled receptors family 1 profile" evidence="6">
    <location>
        <begin position="22"/>
        <end position="271"/>
    </location>
</feature>
<organism evidence="7 10">
    <name type="scientific">Adineta ricciae</name>
    <name type="common">Rotifer</name>
    <dbReference type="NCBI Taxonomy" id="249248"/>
    <lineage>
        <taxon>Eukaryota</taxon>
        <taxon>Metazoa</taxon>
        <taxon>Spiralia</taxon>
        <taxon>Gnathifera</taxon>
        <taxon>Rotifera</taxon>
        <taxon>Eurotatoria</taxon>
        <taxon>Bdelloidea</taxon>
        <taxon>Adinetida</taxon>
        <taxon>Adinetidae</taxon>
        <taxon>Adineta</taxon>
    </lineage>
</organism>
<keyword evidence="4 5" id="KW-0472">Membrane</keyword>
<feature type="transmembrane region" description="Helical" evidence="5">
    <location>
        <begin position="219"/>
        <end position="243"/>
    </location>
</feature>
<dbReference type="OrthoDB" id="10035418at2759"/>
<proteinExistence type="predicted"/>
<keyword evidence="3 5" id="KW-1133">Transmembrane helix</keyword>
<reference evidence="7" key="1">
    <citation type="submission" date="2021-02" db="EMBL/GenBank/DDBJ databases">
        <authorList>
            <person name="Nowell W R."/>
        </authorList>
    </citation>
    <scope>NUCLEOTIDE SEQUENCE</scope>
</reference>
<evidence type="ECO:0000256" key="1">
    <source>
        <dbReference type="ARBA" id="ARBA00004370"/>
    </source>
</evidence>
<protein>
    <recommendedName>
        <fullName evidence="6">G-protein coupled receptors family 1 profile domain-containing protein</fullName>
    </recommendedName>
</protein>